<evidence type="ECO:0000313" key="5">
    <source>
        <dbReference type="EMBL" id="CAD9531341.1"/>
    </source>
</evidence>
<proteinExistence type="predicted"/>
<dbReference type="GO" id="GO:0016020">
    <property type="term" value="C:membrane"/>
    <property type="evidence" value="ECO:0007669"/>
    <property type="project" value="InterPro"/>
</dbReference>
<feature type="domain" description="ABC transporter" evidence="4">
    <location>
        <begin position="182"/>
        <end position="401"/>
    </location>
</feature>
<dbReference type="GO" id="GO:0005524">
    <property type="term" value="F:ATP binding"/>
    <property type="evidence" value="ECO:0007669"/>
    <property type="project" value="InterPro"/>
</dbReference>
<organism evidence="5">
    <name type="scientific">Zooxanthella nutricula</name>
    <dbReference type="NCBI Taxonomy" id="1333877"/>
    <lineage>
        <taxon>Eukaryota</taxon>
        <taxon>Sar</taxon>
        <taxon>Alveolata</taxon>
        <taxon>Dinophyceae</taxon>
        <taxon>Peridiniales</taxon>
        <taxon>Peridiniales incertae sedis</taxon>
        <taxon>Zooxanthella</taxon>
    </lineage>
</organism>
<keyword evidence="1" id="KW-0812">Transmembrane</keyword>
<gene>
    <name evidence="5" type="ORF">BRAN1462_LOCUS12695</name>
</gene>
<accession>A0A7S2NBT1</accession>
<evidence type="ECO:0000256" key="1">
    <source>
        <dbReference type="ARBA" id="ARBA00022692"/>
    </source>
</evidence>
<evidence type="ECO:0000256" key="3">
    <source>
        <dbReference type="ARBA" id="ARBA00023136"/>
    </source>
</evidence>
<dbReference type="EMBL" id="HBGW01020061">
    <property type="protein sequence ID" value="CAD9531341.1"/>
    <property type="molecule type" value="Transcribed_RNA"/>
</dbReference>
<name>A0A7S2NBT1_9DINO</name>
<dbReference type="AlphaFoldDB" id="A0A7S2NBT1"/>
<dbReference type="SUPFAM" id="SSF90123">
    <property type="entry name" value="ABC transporter transmembrane region"/>
    <property type="match status" value="1"/>
</dbReference>
<dbReference type="InterPro" id="IPR003439">
    <property type="entry name" value="ABC_transporter-like_ATP-bd"/>
</dbReference>
<evidence type="ECO:0000256" key="2">
    <source>
        <dbReference type="ARBA" id="ARBA00022989"/>
    </source>
</evidence>
<dbReference type="PROSITE" id="PS50893">
    <property type="entry name" value="ABC_TRANSPORTER_2"/>
    <property type="match status" value="1"/>
</dbReference>
<dbReference type="GO" id="GO:0016887">
    <property type="term" value="F:ATP hydrolysis activity"/>
    <property type="evidence" value="ECO:0007669"/>
    <property type="project" value="InterPro"/>
</dbReference>
<keyword evidence="3" id="KW-0472">Membrane</keyword>
<protein>
    <recommendedName>
        <fullName evidence="4">ABC transporter domain-containing protein</fullName>
    </recommendedName>
</protein>
<dbReference type="InterPro" id="IPR036640">
    <property type="entry name" value="ABC1_TM_sf"/>
</dbReference>
<evidence type="ECO:0000259" key="4">
    <source>
        <dbReference type="PROSITE" id="PS50893"/>
    </source>
</evidence>
<sequence length="440" mass="48773">MVFGRRKEMANRLVHRMEGEESWVDVFAWLSQHGRSMFALSVRDLVRVEKTFLGANKFFCKWHVSARDYLNDSTWITKWLSHGSYVIVLSIAFVKLYQSRSGFGESFTTGDAVLLIQLYKQFHKYLVKLATSYVTMLKGAVSIGRVADLLRLPEQRSLAEKAAKEFEGGEISENTPVDHNHIVLKGVAFRLPEHGLGYMSDFTQADGEPISIPLGKVVYVTGATEGERYAFVALIAKLVLPEQGTVSVPSSVWSILLPFVPVQMPCGTIKEDFEANGCTPEAAENLAKVLGLEPGMAHDRMNPGQAVKEAIVRAMLRDPTILICMAPLQCVSREHKQALFTLMLAWQIGGGGKTLMDLMERELVLDKPLLDQIGEEGVQRRTLILSGEKPPDWIRPDMVHIVDLDRCAKSVGWGPAPPEVGAVAQEEALVIETQAVVRSA</sequence>
<reference evidence="5" key="1">
    <citation type="submission" date="2021-01" db="EMBL/GenBank/DDBJ databases">
        <authorList>
            <person name="Corre E."/>
            <person name="Pelletier E."/>
            <person name="Niang G."/>
            <person name="Scheremetjew M."/>
            <person name="Finn R."/>
            <person name="Kale V."/>
            <person name="Holt S."/>
            <person name="Cochrane G."/>
            <person name="Meng A."/>
            <person name="Brown T."/>
            <person name="Cohen L."/>
        </authorList>
    </citation>
    <scope>NUCLEOTIDE SEQUENCE</scope>
    <source>
        <strain evidence="5">RCC3387</strain>
    </source>
</reference>
<keyword evidence="2" id="KW-1133">Transmembrane helix</keyword>